<feature type="binding site" description="axial binding residue" evidence="15">
    <location>
        <position position="88"/>
    </location>
    <ligand>
        <name>heme c</name>
        <dbReference type="ChEBI" id="CHEBI:61717"/>
        <label>1</label>
    </ligand>
    <ligandPart>
        <name>Fe</name>
        <dbReference type="ChEBI" id="CHEBI:18248"/>
    </ligandPart>
</feature>
<keyword evidence="6 14" id="KW-0349">Heme</keyword>
<feature type="signal peptide" evidence="17">
    <location>
        <begin position="1"/>
        <end position="19"/>
    </location>
</feature>
<organism evidence="18 19">
    <name type="scientific">Marinobacter vulgaris</name>
    <dbReference type="NCBI Taxonomy" id="1928331"/>
    <lineage>
        <taxon>Bacteria</taxon>
        <taxon>Pseudomonadati</taxon>
        <taxon>Pseudomonadota</taxon>
        <taxon>Gammaproteobacteria</taxon>
        <taxon>Pseudomonadales</taxon>
        <taxon>Marinobacteraceae</taxon>
        <taxon>Marinobacter</taxon>
    </lineage>
</organism>
<comment type="PTM">
    <text evidence="14">Binds 2 heme C groups per subunit.</text>
</comment>
<feature type="binding site" description="covalent" evidence="14">
    <location>
        <position position="124"/>
    </location>
    <ligand>
        <name>heme c</name>
        <dbReference type="ChEBI" id="CHEBI:61717"/>
        <label>2</label>
    </ligand>
</feature>
<dbReference type="PANTHER" id="PTHR38604">
    <property type="entry name" value="PERIPLASMIC NITRATE REDUCTASE, ELECTRON TRANSFER SUBUNIT"/>
    <property type="match status" value="1"/>
</dbReference>
<dbReference type="GO" id="GO:0042597">
    <property type="term" value="C:periplasmic space"/>
    <property type="evidence" value="ECO:0007669"/>
    <property type="project" value="UniProtKB-SubCell"/>
</dbReference>
<dbReference type="FunFam" id="1.10.1130.10:FF:000001">
    <property type="entry name" value="Periplasmic nitrate reductase, electron transfer subunit"/>
    <property type="match status" value="1"/>
</dbReference>
<dbReference type="OrthoDB" id="13290at2"/>
<feature type="binding site" description="axial binding residue" evidence="15">
    <location>
        <position position="70"/>
    </location>
    <ligand>
        <name>heme c</name>
        <dbReference type="ChEBI" id="CHEBI:61717"/>
        <label>1</label>
    </ligand>
    <ligandPart>
        <name>Fe</name>
        <dbReference type="ChEBI" id="CHEBI:18248"/>
    </ligandPart>
</feature>
<comment type="caution">
    <text evidence="18">The sequence shown here is derived from an EMBL/GenBank/DDBJ whole genome shotgun (WGS) entry which is preliminary data.</text>
</comment>
<feature type="binding site" description="covalent" evidence="14">
    <location>
        <position position="127"/>
    </location>
    <ligand>
        <name>heme c</name>
        <dbReference type="ChEBI" id="CHEBI:61717"/>
        <label>2</label>
    </ligand>
</feature>
<dbReference type="GO" id="GO:0009061">
    <property type="term" value="P:anaerobic respiration"/>
    <property type="evidence" value="ECO:0007669"/>
    <property type="project" value="InterPro"/>
</dbReference>
<keyword evidence="5 13" id="KW-0813">Transport</keyword>
<keyword evidence="19" id="KW-1185">Reference proteome</keyword>
<evidence type="ECO:0000256" key="10">
    <source>
        <dbReference type="ARBA" id="ARBA00022982"/>
    </source>
</evidence>
<keyword evidence="11 15" id="KW-0408">Iron</keyword>
<dbReference type="Proteomes" id="UP000253987">
    <property type="component" value="Unassembled WGS sequence"/>
</dbReference>
<feature type="region of interest" description="Disordered" evidence="16">
    <location>
        <begin position="22"/>
        <end position="53"/>
    </location>
</feature>
<evidence type="ECO:0000256" key="8">
    <source>
        <dbReference type="ARBA" id="ARBA00022729"/>
    </source>
</evidence>
<evidence type="ECO:0000256" key="12">
    <source>
        <dbReference type="ARBA" id="ARBA00031832"/>
    </source>
</evidence>
<evidence type="ECO:0000256" key="16">
    <source>
        <dbReference type="SAM" id="MobiDB-lite"/>
    </source>
</evidence>
<dbReference type="SUPFAM" id="SSF48695">
    <property type="entry name" value="Multiheme cytochromes"/>
    <property type="match status" value="1"/>
</dbReference>
<reference evidence="18 19" key="2">
    <citation type="submission" date="2018-06" db="EMBL/GenBank/DDBJ databases">
        <title>Marinobactersediminissp. nov, a moderately halophilic bacterium isolated from marine solar saltern.</title>
        <authorList>
            <person name="Zhang Y."/>
        </authorList>
    </citation>
    <scope>NUCLEOTIDE SEQUENCE [LARGE SCALE GENOMIC DNA]</scope>
    <source>
        <strain evidence="18 19">F01</strain>
    </source>
</reference>
<dbReference type="PIRSF" id="PIRSF006105">
    <property type="entry name" value="NapB"/>
    <property type="match status" value="1"/>
</dbReference>
<evidence type="ECO:0000256" key="15">
    <source>
        <dbReference type="PIRSR" id="PIRSR006105-2"/>
    </source>
</evidence>
<evidence type="ECO:0000313" key="19">
    <source>
        <dbReference type="Proteomes" id="UP000253987"/>
    </source>
</evidence>
<evidence type="ECO:0000256" key="14">
    <source>
        <dbReference type="PIRSR" id="PIRSR006105-1"/>
    </source>
</evidence>
<gene>
    <name evidence="18" type="ORF">DIT71_12440</name>
</gene>
<dbReference type="AlphaFoldDB" id="A0A2V3ZXA5"/>
<feature type="binding site" description="covalent" evidence="14">
    <location>
        <position position="87"/>
    </location>
    <ligand>
        <name>heme c</name>
        <dbReference type="ChEBI" id="CHEBI:61717"/>
        <label>1</label>
    </ligand>
</feature>
<feature type="binding site" description="axial binding residue" evidence="15">
    <location>
        <position position="105"/>
    </location>
    <ligand>
        <name>heme c</name>
        <dbReference type="ChEBI" id="CHEBI:61717"/>
        <label>2</label>
    </ligand>
    <ligandPart>
        <name>Fe</name>
        <dbReference type="ChEBI" id="CHEBI:18248"/>
    </ligandPart>
</feature>
<evidence type="ECO:0000256" key="1">
    <source>
        <dbReference type="ARBA" id="ARBA00002599"/>
    </source>
</evidence>
<reference evidence="19" key="1">
    <citation type="submission" date="2018-05" db="EMBL/GenBank/DDBJ databases">
        <authorList>
            <person name="Lu D."/>
        </authorList>
    </citation>
    <scope>NUCLEOTIDE SEQUENCE [LARGE SCALE GENOMIC DNA]</scope>
    <source>
        <strain evidence="19">F01</strain>
    </source>
</reference>
<feature type="chain" id="PRO_5016006202" description="Periplasmic nitrate reductase, electron transfer subunit" evidence="17">
    <location>
        <begin position="20"/>
        <end position="158"/>
    </location>
</feature>
<evidence type="ECO:0000256" key="11">
    <source>
        <dbReference type="ARBA" id="ARBA00023004"/>
    </source>
</evidence>
<keyword evidence="7 15" id="KW-0479">Metal-binding</keyword>
<comment type="similarity">
    <text evidence="3 13">Belongs to the NapB family.</text>
</comment>
<keyword evidence="10 13" id="KW-0249">Electron transport</keyword>
<evidence type="ECO:0000256" key="2">
    <source>
        <dbReference type="ARBA" id="ARBA00004418"/>
    </source>
</evidence>
<keyword evidence="9 13" id="KW-0574">Periplasm</keyword>
<accession>A0A2V3ZXA5</accession>
<dbReference type="Pfam" id="PF03892">
    <property type="entry name" value="NapB"/>
    <property type="match status" value="1"/>
</dbReference>
<evidence type="ECO:0000256" key="3">
    <source>
        <dbReference type="ARBA" id="ARBA00007368"/>
    </source>
</evidence>
<comment type="subunit">
    <text evidence="13">Component of the periplasmic nitrate reductase NapAB complex composed of NapA and NapB.</text>
</comment>
<keyword evidence="8 17" id="KW-0732">Signal</keyword>
<name>A0A2V3ZXA5_9GAMM</name>
<dbReference type="Gene3D" id="1.10.1130.10">
    <property type="entry name" value="Flavocytochrome C3, Chain A"/>
    <property type="match status" value="1"/>
</dbReference>
<dbReference type="InterPro" id="IPR005591">
    <property type="entry name" value="NapB"/>
</dbReference>
<comment type="function">
    <text evidence="1">Electron transfer subunit of the periplasmic nitrate reductase complex NapAB. Receives electrons from the membrane-anchored tetraheme c-type NapC protein and transfers these to NapA subunit, thus allowing electron flow between membrane and periplasm. Essential for periplasmic nitrate reduction with nitrate as the terminal electron acceptor.</text>
</comment>
<dbReference type="InterPro" id="IPR036280">
    <property type="entry name" value="Multihaem_cyt_sf"/>
</dbReference>
<evidence type="ECO:0000256" key="13">
    <source>
        <dbReference type="PIRNR" id="PIRNR006105"/>
    </source>
</evidence>
<dbReference type="EMBL" id="QFWX01000005">
    <property type="protein sequence ID" value="PXX90302.1"/>
    <property type="molecule type" value="Genomic_DNA"/>
</dbReference>
<dbReference type="GO" id="GO:0046872">
    <property type="term" value="F:metal ion binding"/>
    <property type="evidence" value="ECO:0007669"/>
    <property type="project" value="UniProtKB-KW"/>
</dbReference>
<evidence type="ECO:0000256" key="17">
    <source>
        <dbReference type="SAM" id="SignalP"/>
    </source>
</evidence>
<sequence length="158" mass="17270">MKKLIAVLLMASLAMVALAESPSLSPSAPDGLRDGGTLGEVGAAPPIAGDPREVKREVRNYPEQPPVIPHNIRGYQVDKRFNRCLDCHSRQAAPSAGAPMVSVTHFMDRNFQVRAEVTPGRYFCTQCHVPQTDAEALMDSDFKPIDQVIREGDRGESQ</sequence>
<evidence type="ECO:0000256" key="9">
    <source>
        <dbReference type="ARBA" id="ARBA00022764"/>
    </source>
</evidence>
<evidence type="ECO:0000313" key="18">
    <source>
        <dbReference type="EMBL" id="PXX90302.1"/>
    </source>
</evidence>
<evidence type="ECO:0000256" key="5">
    <source>
        <dbReference type="ARBA" id="ARBA00022448"/>
    </source>
</evidence>
<comment type="subcellular location">
    <subcellularLocation>
        <location evidence="2 13">Periplasm</location>
    </subcellularLocation>
</comment>
<dbReference type="PANTHER" id="PTHR38604:SF1">
    <property type="entry name" value="PERIPLASMIC NITRATE REDUCTASE, ELECTRON TRANSFER SUBUNIT"/>
    <property type="match status" value="1"/>
</dbReference>
<protein>
    <recommendedName>
        <fullName evidence="4 13">Periplasmic nitrate reductase, electron transfer subunit</fullName>
    </recommendedName>
    <alternativeName>
        <fullName evidence="12 13">Diheme cytochrome c NapB</fullName>
    </alternativeName>
</protein>
<evidence type="ECO:0000256" key="7">
    <source>
        <dbReference type="ARBA" id="ARBA00022723"/>
    </source>
</evidence>
<feature type="binding site" description="covalent" evidence="14">
    <location>
        <position position="84"/>
    </location>
    <ligand>
        <name>heme c</name>
        <dbReference type="ChEBI" id="CHEBI:61717"/>
        <label>1</label>
    </ligand>
</feature>
<evidence type="ECO:0000256" key="6">
    <source>
        <dbReference type="ARBA" id="ARBA00022617"/>
    </source>
</evidence>
<feature type="binding site" description="axial binding residue" evidence="15">
    <location>
        <position position="128"/>
    </location>
    <ligand>
        <name>heme c</name>
        <dbReference type="ChEBI" id="CHEBI:61717"/>
        <label>2</label>
    </ligand>
    <ligandPart>
        <name>Fe</name>
        <dbReference type="ChEBI" id="CHEBI:18248"/>
    </ligandPart>
</feature>
<proteinExistence type="inferred from homology"/>
<dbReference type="RefSeq" id="WP_114613544.1">
    <property type="nucleotide sequence ID" value="NZ_QFWX01000005.1"/>
</dbReference>
<evidence type="ECO:0000256" key="4">
    <source>
        <dbReference type="ARBA" id="ARBA00013773"/>
    </source>
</evidence>